<name>A0A9D2R494_9FIRM</name>
<dbReference type="Proteomes" id="UP000823897">
    <property type="component" value="Unassembled WGS sequence"/>
</dbReference>
<accession>A0A9D2R494</accession>
<reference evidence="1" key="2">
    <citation type="submission" date="2021-04" db="EMBL/GenBank/DDBJ databases">
        <authorList>
            <person name="Gilroy R."/>
        </authorList>
    </citation>
    <scope>NUCLEOTIDE SEQUENCE</scope>
    <source>
        <strain evidence="1">ChiGjej3B3-11674</strain>
    </source>
</reference>
<protein>
    <submittedName>
        <fullName evidence="1">Uncharacterized protein</fullName>
    </submittedName>
</protein>
<reference evidence="1" key="1">
    <citation type="journal article" date="2021" name="PeerJ">
        <title>Extensive microbial diversity within the chicken gut microbiome revealed by metagenomics and culture.</title>
        <authorList>
            <person name="Gilroy R."/>
            <person name="Ravi A."/>
            <person name="Getino M."/>
            <person name="Pursley I."/>
            <person name="Horton D.L."/>
            <person name="Alikhan N.F."/>
            <person name="Baker D."/>
            <person name="Gharbi K."/>
            <person name="Hall N."/>
            <person name="Watson M."/>
            <person name="Adriaenssens E.M."/>
            <person name="Foster-Nyarko E."/>
            <person name="Jarju S."/>
            <person name="Secka A."/>
            <person name="Antonio M."/>
            <person name="Oren A."/>
            <person name="Chaudhuri R.R."/>
            <person name="La Ragione R."/>
            <person name="Hildebrand F."/>
            <person name="Pallen M.J."/>
        </authorList>
    </citation>
    <scope>NUCLEOTIDE SEQUENCE</scope>
    <source>
        <strain evidence="1">ChiGjej3B3-11674</strain>
    </source>
</reference>
<proteinExistence type="predicted"/>
<dbReference type="EMBL" id="DWUV01000045">
    <property type="protein sequence ID" value="HJD33318.1"/>
    <property type="molecule type" value="Genomic_DNA"/>
</dbReference>
<gene>
    <name evidence="1" type="ORF">H9911_02095</name>
</gene>
<comment type="caution">
    <text evidence="1">The sequence shown here is derived from an EMBL/GenBank/DDBJ whole genome shotgun (WGS) entry which is preliminary data.</text>
</comment>
<dbReference type="AlphaFoldDB" id="A0A9D2R494"/>
<evidence type="ECO:0000313" key="1">
    <source>
        <dbReference type="EMBL" id="HJD33318.1"/>
    </source>
</evidence>
<sequence length="181" mass="21153">MTLSQEDGKLYYKLWMPLLDFVNRTYGTNKKLKNMAEAKNLDPTEVKEVANKLWSEVEIIDRYIKEIPELPKEHKEIIQGWKRRIQGKFIMERHLKKGTIFISMEDEQVYQVSGIISSWEEMFYGAPMPLIVEATFIPFRDVIISDGLVIPYNIMLGGGMKRMFKDVYMAAKKSGQIHRSL</sequence>
<evidence type="ECO:0000313" key="2">
    <source>
        <dbReference type="Proteomes" id="UP000823897"/>
    </source>
</evidence>
<organism evidence="1 2">
    <name type="scientific">Candidatus Mediterraneibacter tabaqchaliae</name>
    <dbReference type="NCBI Taxonomy" id="2838689"/>
    <lineage>
        <taxon>Bacteria</taxon>
        <taxon>Bacillati</taxon>
        <taxon>Bacillota</taxon>
        <taxon>Clostridia</taxon>
        <taxon>Lachnospirales</taxon>
        <taxon>Lachnospiraceae</taxon>
        <taxon>Mediterraneibacter</taxon>
    </lineage>
</organism>